<dbReference type="Gene3D" id="3.90.50.10">
    <property type="entry name" value="Photosynthetic Reaction Center, subunit H, domain 2"/>
    <property type="match status" value="1"/>
</dbReference>
<dbReference type="InterPro" id="IPR014747">
    <property type="entry name" value="Bac_photo_RC_H_C"/>
</dbReference>
<dbReference type="OrthoDB" id="8557487at2"/>
<name>A0A2R8BWY5_9RHOB</name>
<organism evidence="4 5">
    <name type="scientific">Palleronia abyssalis</name>
    <dbReference type="NCBI Taxonomy" id="1501240"/>
    <lineage>
        <taxon>Bacteria</taxon>
        <taxon>Pseudomonadati</taxon>
        <taxon>Pseudomonadota</taxon>
        <taxon>Alphaproteobacteria</taxon>
        <taxon>Rhodobacterales</taxon>
        <taxon>Roseobacteraceae</taxon>
        <taxon>Palleronia</taxon>
    </lineage>
</organism>
<dbReference type="Pfam" id="PF03967">
    <property type="entry name" value="PRCH"/>
    <property type="match status" value="1"/>
</dbReference>
<dbReference type="InterPro" id="IPR005652">
    <property type="entry name" value="Photo_RC_H"/>
</dbReference>
<accession>A0A2R8BWY5</accession>
<dbReference type="SUPFAM" id="SSF81490">
    <property type="entry name" value="Photosystem II reaction centre subunit H, transmembrane region"/>
    <property type="match status" value="1"/>
</dbReference>
<evidence type="ECO:0000256" key="1">
    <source>
        <dbReference type="SAM" id="Phobius"/>
    </source>
</evidence>
<gene>
    <name evidence="4" type="primary">puhA</name>
    <name evidence="4" type="ORF">PAA8504_02502</name>
</gene>
<feature type="domain" description="Photosynthetic reaction centre H subunit N-terminal" evidence="2">
    <location>
        <begin position="5"/>
        <end position="139"/>
    </location>
</feature>
<keyword evidence="5" id="KW-1185">Reference proteome</keyword>
<dbReference type="NCBIfam" id="TIGR01150">
    <property type="entry name" value="puhA"/>
    <property type="match status" value="1"/>
</dbReference>
<dbReference type="EMBL" id="ONZF01000005">
    <property type="protein sequence ID" value="SPJ24665.1"/>
    <property type="molecule type" value="Genomic_DNA"/>
</dbReference>
<reference evidence="4 5" key="1">
    <citation type="submission" date="2018-03" db="EMBL/GenBank/DDBJ databases">
        <authorList>
            <person name="Keele B.F."/>
        </authorList>
    </citation>
    <scope>NUCLEOTIDE SEQUENCE [LARGE SCALE GENOMIC DNA]</scope>
    <source>
        <strain evidence="4 5">CECT 8504</strain>
    </source>
</reference>
<sequence length="251" mass="28065">MVGVEFFGDTDLAAVAIWGFWLFFALLVYYLQTENMREGYPLEKEDGTVAPNQGPFPVPKPKAFLMPDGMPDVIVPSAENEEQHRRAELAMARTALSEGFPHKPTGDPMLDGVGPASWVPRRDRVERDGNGHAKIQPMAQHESFFVSAGRDPRGMPVVCNDDHVAGTVVDLWIDVPEQMIRYLEIELEAGGRCLAPMQLVRMKQRYVDIRTLNTARMAQVPKTKSDREITLLEEEKIVAFYGGGELYCKGA</sequence>
<keyword evidence="1" id="KW-0472">Membrane</keyword>
<dbReference type="Pfam" id="PF05239">
    <property type="entry name" value="PRC"/>
    <property type="match status" value="1"/>
</dbReference>
<feature type="transmembrane region" description="Helical" evidence="1">
    <location>
        <begin position="12"/>
        <end position="31"/>
    </location>
</feature>
<proteinExistence type="predicted"/>
<dbReference type="Proteomes" id="UP000244912">
    <property type="component" value="Unassembled WGS sequence"/>
</dbReference>
<dbReference type="InterPro" id="IPR015810">
    <property type="entry name" value="Photo_RC_H_N"/>
</dbReference>
<dbReference type="InterPro" id="IPR011033">
    <property type="entry name" value="PRC_barrel-like_sf"/>
</dbReference>
<dbReference type="SUPFAM" id="SSF50346">
    <property type="entry name" value="PRC-barrel domain"/>
    <property type="match status" value="1"/>
</dbReference>
<evidence type="ECO:0000313" key="5">
    <source>
        <dbReference type="Proteomes" id="UP000244912"/>
    </source>
</evidence>
<dbReference type="InterPro" id="IPR037097">
    <property type="entry name" value="Photo_RC_H_N_sf"/>
</dbReference>
<feature type="domain" description="PRC-barrel" evidence="3">
    <location>
        <begin position="148"/>
        <end position="210"/>
    </location>
</feature>
<dbReference type="InterPro" id="IPR027275">
    <property type="entry name" value="PRC-brl_dom"/>
</dbReference>
<keyword evidence="1" id="KW-0812">Transmembrane</keyword>
<dbReference type="AlphaFoldDB" id="A0A2R8BWY5"/>
<keyword evidence="1" id="KW-1133">Transmembrane helix</keyword>
<dbReference type="RefSeq" id="WP_108894490.1">
    <property type="nucleotide sequence ID" value="NZ_ONZF01000005.1"/>
</dbReference>
<dbReference type="Gene3D" id="4.10.540.10">
    <property type="entry name" value="Photosynthetic reaction centre, H subunit, N-terminal domain"/>
    <property type="match status" value="1"/>
</dbReference>
<evidence type="ECO:0000259" key="3">
    <source>
        <dbReference type="Pfam" id="PF05239"/>
    </source>
</evidence>
<dbReference type="GO" id="GO:0030077">
    <property type="term" value="C:plasma membrane light-harvesting complex"/>
    <property type="evidence" value="ECO:0007669"/>
    <property type="project" value="InterPro"/>
</dbReference>
<dbReference type="GO" id="GO:0019684">
    <property type="term" value="P:photosynthesis, light reaction"/>
    <property type="evidence" value="ECO:0007669"/>
    <property type="project" value="InterPro"/>
</dbReference>
<evidence type="ECO:0000259" key="2">
    <source>
        <dbReference type="Pfam" id="PF03967"/>
    </source>
</evidence>
<protein>
    <submittedName>
        <fullName evidence="4">Reaction center protein H chain</fullName>
    </submittedName>
</protein>
<evidence type="ECO:0000313" key="4">
    <source>
        <dbReference type="EMBL" id="SPJ24665.1"/>
    </source>
</evidence>